<dbReference type="AlphaFoldDB" id="A0A0A2TIE9"/>
<evidence type="ECO:0000313" key="2">
    <source>
        <dbReference type="Proteomes" id="UP000030147"/>
    </source>
</evidence>
<protein>
    <submittedName>
        <fullName evidence="1">Uncharacterized protein</fullName>
    </submittedName>
</protein>
<comment type="caution">
    <text evidence="1">The sequence shown here is derived from an EMBL/GenBank/DDBJ whole genome shotgun (WGS) entry which is preliminary data.</text>
</comment>
<dbReference type="Proteomes" id="UP000030147">
    <property type="component" value="Unassembled WGS sequence"/>
</dbReference>
<sequence>MKWRGAFDFEMSLLNSDSLSNILTLDLTPISRPSSKMSPLIHQKKPSHISGLDSLPIIYFKD</sequence>
<organism evidence="1 2">
    <name type="scientific">Pontibacillus yanchengensis Y32</name>
    <dbReference type="NCBI Taxonomy" id="1385514"/>
    <lineage>
        <taxon>Bacteria</taxon>
        <taxon>Bacillati</taxon>
        <taxon>Bacillota</taxon>
        <taxon>Bacilli</taxon>
        <taxon>Bacillales</taxon>
        <taxon>Bacillaceae</taxon>
        <taxon>Pontibacillus</taxon>
    </lineage>
</organism>
<gene>
    <name evidence="1" type="ORF">N782_09060</name>
</gene>
<dbReference type="STRING" id="1385514.N782_09060"/>
<name>A0A0A2TIE9_9BACI</name>
<accession>A0A0A2TIE9</accession>
<reference evidence="1 2" key="1">
    <citation type="journal article" date="2015" name="Stand. Genomic Sci.">
        <title>High quality draft genome sequence of the moderately halophilic bacterium Pontibacillus yanchengensis Y32(T) and comparison among Pontibacillus genomes.</title>
        <authorList>
            <person name="Huang J."/>
            <person name="Qiao Z.X."/>
            <person name="Tang J.W."/>
            <person name="Wang G."/>
        </authorList>
    </citation>
    <scope>NUCLEOTIDE SEQUENCE [LARGE SCALE GENOMIC DNA]</scope>
    <source>
        <strain evidence="1 2">Y32</strain>
    </source>
</reference>
<keyword evidence="2" id="KW-1185">Reference proteome</keyword>
<evidence type="ECO:0000313" key="1">
    <source>
        <dbReference type="EMBL" id="KGP74243.1"/>
    </source>
</evidence>
<dbReference type="EMBL" id="AVBF01000004">
    <property type="protein sequence ID" value="KGP74243.1"/>
    <property type="molecule type" value="Genomic_DNA"/>
</dbReference>
<proteinExistence type="predicted"/>